<dbReference type="STRING" id="3750.A0A498HNL1"/>
<dbReference type="AlphaFoldDB" id="A0A498HNL1"/>
<dbReference type="PANTHER" id="PTHR46936">
    <property type="entry name" value="ARABINOSYLTRANSFERASE XEG113"/>
    <property type="match status" value="1"/>
</dbReference>
<dbReference type="GO" id="GO:0052636">
    <property type="term" value="F:arabinosyltransferase activity"/>
    <property type="evidence" value="ECO:0007669"/>
    <property type="project" value="TreeGrafter"/>
</dbReference>
<dbReference type="GO" id="GO:0052325">
    <property type="term" value="P:cell wall pectin biosynthetic process"/>
    <property type="evidence" value="ECO:0007669"/>
    <property type="project" value="TreeGrafter"/>
</dbReference>
<dbReference type="Proteomes" id="UP000290289">
    <property type="component" value="Chromosome 16"/>
</dbReference>
<evidence type="ECO:0000313" key="1">
    <source>
        <dbReference type="EMBL" id="RXH71135.1"/>
    </source>
</evidence>
<dbReference type="GO" id="GO:0005794">
    <property type="term" value="C:Golgi apparatus"/>
    <property type="evidence" value="ECO:0007669"/>
    <property type="project" value="TreeGrafter"/>
</dbReference>
<dbReference type="EMBL" id="RDQH01000342">
    <property type="protein sequence ID" value="RXH71135.1"/>
    <property type="molecule type" value="Genomic_DNA"/>
</dbReference>
<proteinExistence type="predicted"/>
<protein>
    <submittedName>
        <fullName evidence="1">Uncharacterized protein</fullName>
    </submittedName>
</protein>
<dbReference type="PANTHER" id="PTHR46936:SF1">
    <property type="entry name" value="ARABINOSYLTRANSFERASE XEG113"/>
    <property type="match status" value="1"/>
</dbReference>
<name>A0A498HNL1_MALDO</name>
<comment type="caution">
    <text evidence="1">The sequence shown here is derived from an EMBL/GenBank/DDBJ whole genome shotgun (WGS) entry which is preliminary data.</text>
</comment>
<accession>A0A498HNL1</accession>
<dbReference type="InterPro" id="IPR053250">
    <property type="entry name" value="Glycosyltransferase_77"/>
</dbReference>
<gene>
    <name evidence="1" type="ORF">DVH24_015757</name>
</gene>
<organism evidence="1 2">
    <name type="scientific">Malus domestica</name>
    <name type="common">Apple</name>
    <name type="synonym">Pyrus malus</name>
    <dbReference type="NCBI Taxonomy" id="3750"/>
    <lineage>
        <taxon>Eukaryota</taxon>
        <taxon>Viridiplantae</taxon>
        <taxon>Streptophyta</taxon>
        <taxon>Embryophyta</taxon>
        <taxon>Tracheophyta</taxon>
        <taxon>Spermatophyta</taxon>
        <taxon>Magnoliopsida</taxon>
        <taxon>eudicotyledons</taxon>
        <taxon>Gunneridae</taxon>
        <taxon>Pentapetalae</taxon>
        <taxon>rosids</taxon>
        <taxon>fabids</taxon>
        <taxon>Rosales</taxon>
        <taxon>Rosaceae</taxon>
        <taxon>Amygdaloideae</taxon>
        <taxon>Maleae</taxon>
        <taxon>Malus</taxon>
    </lineage>
</organism>
<sequence>MGWAMSKGQALYHDLNAYRVLFGKVANPRLSDSYCIKSNPQIQTQFDNFVNVMLKELPEEIFGPQIGIREYSFFDNPLMPKQVKESWLDVQLCQERTRGCVALNTTSPLGALRFPRRSNEEMFKTVFSSFKDVKIIQFSSMQDAFAGFTDKASLFIVFGNGAVWPNTLLVTYTMTCTGMRNQVGYLSLLEPLRMITHHRET</sequence>
<keyword evidence="2" id="KW-1185">Reference proteome</keyword>
<evidence type="ECO:0000313" key="2">
    <source>
        <dbReference type="Proteomes" id="UP000290289"/>
    </source>
</evidence>
<reference evidence="1 2" key="1">
    <citation type="submission" date="2018-10" db="EMBL/GenBank/DDBJ databases">
        <title>A high-quality apple genome assembly.</title>
        <authorList>
            <person name="Hu J."/>
        </authorList>
    </citation>
    <scope>NUCLEOTIDE SEQUENCE [LARGE SCALE GENOMIC DNA]</scope>
    <source>
        <strain evidence="2">cv. HFTH1</strain>
        <tissue evidence="1">Young leaf</tissue>
    </source>
</reference>